<evidence type="ECO:0000313" key="3">
    <source>
        <dbReference type="EMBL" id="KAJ2902288.1"/>
    </source>
</evidence>
<dbReference type="InterPro" id="IPR031142">
    <property type="entry name" value="SPX_prot"/>
</dbReference>
<feature type="domain" description="SPX" evidence="2">
    <location>
        <begin position="1"/>
        <end position="324"/>
    </location>
</feature>
<evidence type="ECO:0000313" key="4">
    <source>
        <dbReference type="Proteomes" id="UP001201980"/>
    </source>
</evidence>
<proteinExistence type="predicted"/>
<reference evidence="3" key="1">
    <citation type="submission" date="2022-07" db="EMBL/GenBank/DDBJ databases">
        <title>Draft genome sequence of Zalerion maritima ATCC 34329, a (micro)plastics degrading marine fungus.</title>
        <authorList>
            <person name="Paco A."/>
            <person name="Goncalves M.F.M."/>
            <person name="Rocha-Santos T.A.P."/>
            <person name="Alves A."/>
        </authorList>
    </citation>
    <scope>NUCLEOTIDE SEQUENCE</scope>
    <source>
        <strain evidence="3">ATCC 34329</strain>
    </source>
</reference>
<keyword evidence="4" id="KW-1185">Reference proteome</keyword>
<organism evidence="3 4">
    <name type="scientific">Zalerion maritima</name>
    <dbReference type="NCBI Taxonomy" id="339359"/>
    <lineage>
        <taxon>Eukaryota</taxon>
        <taxon>Fungi</taxon>
        <taxon>Dikarya</taxon>
        <taxon>Ascomycota</taxon>
        <taxon>Pezizomycotina</taxon>
        <taxon>Sordariomycetes</taxon>
        <taxon>Lulworthiomycetidae</taxon>
        <taxon>Lulworthiales</taxon>
        <taxon>Lulworthiaceae</taxon>
        <taxon>Zalerion</taxon>
    </lineage>
</organism>
<feature type="compositionally biased region" description="Low complexity" evidence="1">
    <location>
        <begin position="121"/>
        <end position="136"/>
    </location>
</feature>
<dbReference type="AlphaFoldDB" id="A0AAD5WSC7"/>
<accession>A0AAD5WSC7</accession>
<evidence type="ECO:0000256" key="1">
    <source>
        <dbReference type="SAM" id="MobiDB-lite"/>
    </source>
</evidence>
<name>A0AAD5WSC7_9PEZI</name>
<dbReference type="PANTHER" id="PTHR45978:SF7">
    <property type="entry name" value="SPX DOMAIN-CONTAINING PROTEIN 4"/>
    <property type="match status" value="1"/>
</dbReference>
<gene>
    <name evidence="3" type="ORF">MKZ38_000754</name>
</gene>
<dbReference type="GO" id="GO:0016036">
    <property type="term" value="P:cellular response to phosphate starvation"/>
    <property type="evidence" value="ECO:0007669"/>
    <property type="project" value="InterPro"/>
</dbReference>
<dbReference type="PANTHER" id="PTHR45978">
    <property type="entry name" value="SPX DOMAIN-CONTAINING PROTEIN 3"/>
    <property type="match status" value="1"/>
</dbReference>
<dbReference type="Proteomes" id="UP001201980">
    <property type="component" value="Unassembled WGS sequence"/>
</dbReference>
<dbReference type="PROSITE" id="PS51382">
    <property type="entry name" value="SPX"/>
    <property type="match status" value="1"/>
</dbReference>
<feature type="region of interest" description="Disordered" evidence="1">
    <location>
        <begin position="112"/>
        <end position="153"/>
    </location>
</feature>
<evidence type="ECO:0000259" key="2">
    <source>
        <dbReference type="PROSITE" id="PS51382"/>
    </source>
</evidence>
<comment type="caution">
    <text evidence="3">The sequence shown here is derived from an EMBL/GenBank/DDBJ whole genome shotgun (WGS) entry which is preliminary data.</text>
</comment>
<dbReference type="InterPro" id="IPR004331">
    <property type="entry name" value="SPX_dom"/>
</dbReference>
<sequence length="471" mass="53312">MKFAREFRTALVQEGFPHRWVDTAIPYGQLKKCLKKVESELHDVGLDPTTLKQFLEDNNVDYNLEETKDLQCIRPRLTVTVHMRDGVLVDAALTPATRTFLEGLTGVAGNRDGNSRTSVYSANSSSTENTTSISSADADTQGENNNNSSSESDESACKVEVPLVFDAQFFSLLQSDVLSLSALQDEQKRTMSFTITTLRSDLAKVTKPSRFHIHKNDMEVWREVFRLYLDANIFFSTLESDHGNRTSEQAGKALEWWAGEVRKRGLLGKFKVAESKDVMERFVGLNREVLLNLRFQELNQRAVVKILKSMFCHPLDHPIHPMMEEFANWGSPGKYRVRQAHPPLHDADVPALLADAQPVQPAAPSLVGGEGHVRGHLERASPPRAAAAGLPLSYLRQHCELSYETQVWPRCVQQVHEQDVEEEDADVDWEREKLNRKYFPRETREKHGADRIELGRELHGDSYDPSECVVM</sequence>
<dbReference type="Pfam" id="PF03105">
    <property type="entry name" value="SPX"/>
    <property type="match status" value="1"/>
</dbReference>
<protein>
    <submittedName>
        <fullName evidence="3">RING-14 protein</fullName>
    </submittedName>
</protein>
<dbReference type="EMBL" id="JAKWBI020000117">
    <property type="protein sequence ID" value="KAJ2902288.1"/>
    <property type="molecule type" value="Genomic_DNA"/>
</dbReference>